<comment type="function">
    <text evidence="13">Catalyzes the stereospecific oxidation of squalene to (S)-2,3-epoxysqualene, and is considered to be a rate-limiting enzyme in steroid biosynthesis.</text>
</comment>
<evidence type="ECO:0000256" key="13">
    <source>
        <dbReference type="RuleBase" id="RU367121"/>
    </source>
</evidence>
<name>A0AAP0QSD6_9ROSI</name>
<organism evidence="15 16">
    <name type="scientific">Citrus x changshan-huyou</name>
    <dbReference type="NCBI Taxonomy" id="2935761"/>
    <lineage>
        <taxon>Eukaryota</taxon>
        <taxon>Viridiplantae</taxon>
        <taxon>Streptophyta</taxon>
        <taxon>Embryophyta</taxon>
        <taxon>Tracheophyta</taxon>
        <taxon>Spermatophyta</taxon>
        <taxon>Magnoliopsida</taxon>
        <taxon>eudicotyledons</taxon>
        <taxon>Gunneridae</taxon>
        <taxon>Pentapetalae</taxon>
        <taxon>rosids</taxon>
        <taxon>malvids</taxon>
        <taxon>Sapindales</taxon>
        <taxon>Rutaceae</taxon>
        <taxon>Aurantioideae</taxon>
        <taxon>Citrus</taxon>
    </lineage>
</organism>
<evidence type="ECO:0000259" key="14">
    <source>
        <dbReference type="Pfam" id="PF08491"/>
    </source>
</evidence>
<dbReference type="Pfam" id="PF08491">
    <property type="entry name" value="SE"/>
    <property type="match status" value="1"/>
</dbReference>
<protein>
    <recommendedName>
        <fullName evidence="5 13">Squalene monooxygenase</fullName>
        <ecNumber evidence="5 13">1.14.14.17</ecNumber>
    </recommendedName>
</protein>
<dbReference type="GO" id="GO:0009725">
    <property type="term" value="P:response to hormone"/>
    <property type="evidence" value="ECO:0007669"/>
    <property type="project" value="UniProtKB-ARBA"/>
</dbReference>
<comment type="similarity">
    <text evidence="4 13">Belongs to the squalene monooxygenase family.</text>
</comment>
<dbReference type="PRINTS" id="PR00420">
    <property type="entry name" value="RNGMNOXGNASE"/>
</dbReference>
<evidence type="ECO:0000256" key="3">
    <source>
        <dbReference type="ARBA" id="ARBA00005018"/>
    </source>
</evidence>
<keyword evidence="7 13" id="KW-0812">Transmembrane</keyword>
<dbReference type="GO" id="GO:0016020">
    <property type="term" value="C:membrane"/>
    <property type="evidence" value="ECO:0007669"/>
    <property type="project" value="UniProtKB-SubCell"/>
</dbReference>
<dbReference type="InterPro" id="IPR036188">
    <property type="entry name" value="FAD/NAD-bd_sf"/>
</dbReference>
<evidence type="ECO:0000256" key="5">
    <source>
        <dbReference type="ARBA" id="ARBA00012312"/>
    </source>
</evidence>
<dbReference type="GO" id="GO:0005783">
    <property type="term" value="C:endoplasmic reticulum"/>
    <property type="evidence" value="ECO:0007669"/>
    <property type="project" value="TreeGrafter"/>
</dbReference>
<keyword evidence="10 13" id="KW-0560">Oxidoreductase</keyword>
<dbReference type="Gene3D" id="3.50.50.60">
    <property type="entry name" value="FAD/NAD(P)-binding domain"/>
    <property type="match status" value="1"/>
</dbReference>
<evidence type="ECO:0000256" key="9">
    <source>
        <dbReference type="ARBA" id="ARBA00022989"/>
    </source>
</evidence>
<evidence type="ECO:0000256" key="7">
    <source>
        <dbReference type="ARBA" id="ARBA00022692"/>
    </source>
</evidence>
<evidence type="ECO:0000256" key="6">
    <source>
        <dbReference type="ARBA" id="ARBA00022630"/>
    </source>
</evidence>
<keyword evidence="9 13" id="KW-1133">Transmembrane helix</keyword>
<dbReference type="Proteomes" id="UP001428341">
    <property type="component" value="Unassembled WGS sequence"/>
</dbReference>
<evidence type="ECO:0000256" key="10">
    <source>
        <dbReference type="ARBA" id="ARBA00023002"/>
    </source>
</evidence>
<keyword evidence="6 13" id="KW-0285">Flavoprotein</keyword>
<dbReference type="PANTHER" id="PTHR10835:SF15">
    <property type="entry name" value="SQUALENE EPOXIDASE 2, MITOCHONDRIAL"/>
    <property type="match status" value="1"/>
</dbReference>
<dbReference type="GO" id="GO:0016126">
    <property type="term" value="P:sterol biosynthetic process"/>
    <property type="evidence" value="ECO:0007669"/>
    <property type="project" value="UniProtKB-UniRule"/>
</dbReference>
<comment type="catalytic activity">
    <reaction evidence="12 13">
        <text>squalene + reduced [NADPH--hemoprotein reductase] + O2 = (S)-2,3-epoxysqualene + oxidized [NADPH--hemoprotein reductase] + H2O + H(+)</text>
        <dbReference type="Rhea" id="RHEA:25282"/>
        <dbReference type="Rhea" id="RHEA-COMP:11964"/>
        <dbReference type="Rhea" id="RHEA-COMP:11965"/>
        <dbReference type="ChEBI" id="CHEBI:15377"/>
        <dbReference type="ChEBI" id="CHEBI:15378"/>
        <dbReference type="ChEBI" id="CHEBI:15379"/>
        <dbReference type="ChEBI" id="CHEBI:15440"/>
        <dbReference type="ChEBI" id="CHEBI:15441"/>
        <dbReference type="ChEBI" id="CHEBI:57618"/>
        <dbReference type="ChEBI" id="CHEBI:58210"/>
        <dbReference type="EC" id="1.14.14.17"/>
    </reaction>
</comment>
<dbReference type="GO" id="GO:0004506">
    <property type="term" value="F:squalene monooxygenase activity"/>
    <property type="evidence" value="ECO:0007669"/>
    <property type="project" value="UniProtKB-UniRule"/>
</dbReference>
<feature type="transmembrane region" description="Helical" evidence="13">
    <location>
        <begin position="439"/>
        <end position="458"/>
    </location>
</feature>
<dbReference type="Pfam" id="PF13450">
    <property type="entry name" value="NAD_binding_8"/>
    <property type="match status" value="1"/>
</dbReference>
<feature type="transmembrane region" description="Helical" evidence="13">
    <location>
        <begin position="6"/>
        <end position="26"/>
    </location>
</feature>
<dbReference type="EMBL" id="JBCGBO010000004">
    <property type="protein sequence ID" value="KAK9210296.1"/>
    <property type="molecule type" value="Genomic_DNA"/>
</dbReference>
<comment type="pathway">
    <text evidence="3">Terpene metabolism; lanosterol biosynthesis; lanosterol from farnesyl diphosphate: step 2/3.</text>
</comment>
<keyword evidence="8 13" id="KW-0274">FAD</keyword>
<gene>
    <name evidence="15" type="ORF">WN944_002666</name>
</gene>
<comment type="cofactor">
    <cofactor evidence="1 13">
        <name>FAD</name>
        <dbReference type="ChEBI" id="CHEBI:57692"/>
    </cofactor>
</comment>
<feature type="transmembrane region" description="Helical" evidence="13">
    <location>
        <begin position="464"/>
        <end position="481"/>
    </location>
</feature>
<keyword evidence="16" id="KW-1185">Reference proteome</keyword>
<dbReference type="InterPro" id="IPR013698">
    <property type="entry name" value="Squalene_epoxidase"/>
</dbReference>
<comment type="subcellular location">
    <subcellularLocation>
        <location evidence="2 13">Membrane</location>
        <topology evidence="2 13">Multi-pass membrane protein</topology>
    </subcellularLocation>
</comment>
<dbReference type="InterPro" id="IPR040125">
    <property type="entry name" value="Squalene_monox"/>
</dbReference>
<dbReference type="PANTHER" id="PTHR10835">
    <property type="entry name" value="SQUALENE MONOOXYGENASE"/>
    <property type="match status" value="1"/>
</dbReference>
<evidence type="ECO:0000313" key="15">
    <source>
        <dbReference type="EMBL" id="KAK9210296.1"/>
    </source>
</evidence>
<reference evidence="15 16" key="1">
    <citation type="submission" date="2024-05" db="EMBL/GenBank/DDBJ databases">
        <title>Haplotype-resolved chromosome-level genome assembly of Huyou (Citrus changshanensis).</title>
        <authorList>
            <person name="Miao C."/>
            <person name="Chen W."/>
            <person name="Wu Y."/>
            <person name="Wang L."/>
            <person name="Zhao S."/>
            <person name="Grierson D."/>
            <person name="Xu C."/>
            <person name="Chen K."/>
        </authorList>
    </citation>
    <scope>NUCLEOTIDE SEQUENCE [LARGE SCALE GENOMIC DNA]</scope>
    <source>
        <strain evidence="15">01-14</strain>
        <tissue evidence="15">Leaf</tissue>
    </source>
</reference>
<dbReference type="GO" id="GO:0050660">
    <property type="term" value="F:flavin adenine dinucleotide binding"/>
    <property type="evidence" value="ECO:0007669"/>
    <property type="project" value="UniProtKB-UniRule"/>
</dbReference>
<accession>A0AAP0QSD6</accession>
<evidence type="ECO:0000256" key="1">
    <source>
        <dbReference type="ARBA" id="ARBA00001974"/>
    </source>
</evidence>
<dbReference type="FunFam" id="3.50.50.60:FF:000074">
    <property type="entry name" value="Squalene monooxygenase 2"/>
    <property type="match status" value="1"/>
</dbReference>
<evidence type="ECO:0000256" key="12">
    <source>
        <dbReference type="ARBA" id="ARBA00048658"/>
    </source>
</evidence>
<comment type="caution">
    <text evidence="15">The sequence shown here is derived from an EMBL/GenBank/DDBJ whole genome shotgun (WGS) entry which is preliminary data.</text>
</comment>
<evidence type="ECO:0000256" key="11">
    <source>
        <dbReference type="ARBA" id="ARBA00023136"/>
    </source>
</evidence>
<evidence type="ECO:0000313" key="16">
    <source>
        <dbReference type="Proteomes" id="UP001428341"/>
    </source>
</evidence>
<evidence type="ECO:0000256" key="2">
    <source>
        <dbReference type="ARBA" id="ARBA00004141"/>
    </source>
</evidence>
<dbReference type="SUPFAM" id="SSF51905">
    <property type="entry name" value="FAD/NAD(P)-binding domain"/>
    <property type="match status" value="1"/>
</dbReference>
<sequence length="533" mass="57935">MVLMIDQFIGTFFATSLIGLLLLIILRPNKMKKLPKSRKNYNKMENDVVLTSADNEHSLPENVSGPDVIIVGAGVAGAALAHTLGKDGRRVHVIERDLTEPDRIVGELLQPGGYLKLVELGLDDCVEEIDAQPVVGYALFKDGKITKTPYPLGNFQANVAGRSFHNGRFIQRMREKAASLSNVRMEEGTVTSLFQENGIVKGVHYKTKDGQEHKSCAPLTIVCDGGFSNLRRSLCNPKVDIPSCFVGMALENCQLPVPNHGHVVLADPSPILFYPISSSEVRCLVDVPAGQKLPSIANGEMAKYLKTKVAPQIPDELRDAFISKVEKGSIRTATNRSMPAAPKPNPGALLLGDAFNMRHPLTGGGMTVALSDVVVLRNLIKPLQDFHDAASLNQYLESFYTLRKPVASTINTLANSAYQVFSASSDEAREIMRQASVDYLGLGGIYTSGAMALLSGLNPRPSSLIFHFLAMAIFGVGRVLLPFPSPKRLWIGAKLIWGASEILFPIIKAEGVMQMFFPTTVPALYGRAPPVFN</sequence>
<dbReference type="EC" id="1.14.14.17" evidence="5 13"/>
<dbReference type="AlphaFoldDB" id="A0AAP0QSD6"/>
<feature type="domain" description="Squalene epoxidase" evidence="14">
    <location>
        <begin position="217"/>
        <end position="490"/>
    </location>
</feature>
<proteinExistence type="inferred from homology"/>
<keyword evidence="11 13" id="KW-0472">Membrane</keyword>
<evidence type="ECO:0000256" key="4">
    <source>
        <dbReference type="ARBA" id="ARBA00008802"/>
    </source>
</evidence>
<evidence type="ECO:0000256" key="8">
    <source>
        <dbReference type="ARBA" id="ARBA00022827"/>
    </source>
</evidence>